<reference evidence="2" key="1">
    <citation type="journal article" date="2015" name="Nature">
        <title>Complex archaea that bridge the gap between prokaryotes and eukaryotes.</title>
        <authorList>
            <person name="Spang A."/>
            <person name="Saw J.H."/>
            <person name="Jorgensen S.L."/>
            <person name="Zaremba-Niedzwiedzka K."/>
            <person name="Martijn J."/>
            <person name="Lind A.E."/>
            <person name="van Eijk R."/>
            <person name="Schleper C."/>
            <person name="Guy L."/>
            <person name="Ettema T.J."/>
        </authorList>
    </citation>
    <scope>NUCLEOTIDE SEQUENCE</scope>
</reference>
<evidence type="ECO:0000256" key="1">
    <source>
        <dbReference type="SAM" id="Coils"/>
    </source>
</evidence>
<gene>
    <name evidence="2" type="ORF">LCGC14_2308490</name>
</gene>
<name>A0A0F9CLB4_9ZZZZ</name>
<sequence length="55" mass="6510">MIMDFAKTFSDDYIIKEYKEASKKAIERYKNMIKVFEKQLKEIEEIETQGGSKAN</sequence>
<accession>A0A0F9CLB4</accession>
<proteinExistence type="predicted"/>
<evidence type="ECO:0000313" key="2">
    <source>
        <dbReference type="EMBL" id="KKL50138.1"/>
    </source>
</evidence>
<dbReference type="AlphaFoldDB" id="A0A0F9CLB4"/>
<keyword evidence="1" id="KW-0175">Coiled coil</keyword>
<organism evidence="2">
    <name type="scientific">marine sediment metagenome</name>
    <dbReference type="NCBI Taxonomy" id="412755"/>
    <lineage>
        <taxon>unclassified sequences</taxon>
        <taxon>metagenomes</taxon>
        <taxon>ecological metagenomes</taxon>
    </lineage>
</organism>
<protein>
    <submittedName>
        <fullName evidence="2">Uncharacterized protein</fullName>
    </submittedName>
</protein>
<feature type="coiled-coil region" evidence="1">
    <location>
        <begin position="19"/>
        <end position="49"/>
    </location>
</feature>
<dbReference type="EMBL" id="LAZR01032708">
    <property type="protein sequence ID" value="KKL50138.1"/>
    <property type="molecule type" value="Genomic_DNA"/>
</dbReference>
<comment type="caution">
    <text evidence="2">The sequence shown here is derived from an EMBL/GenBank/DDBJ whole genome shotgun (WGS) entry which is preliminary data.</text>
</comment>